<accession>A0A9D1IF45</accession>
<sequence>MLRFYQITDTHFYASEVLRPEGEAWERRAKYDQKCVAESGAILDAATELLLADTETEIVLVTGDLVCDGEREGHYAMREKLRRLQAGGKRVFVLTATHDTCPYPKKYAAEKGEYRAEGLPKSELLQVYWEFGPATALSVHEKSFSYVSQLAPGYRLFALNDDGIGWERGFHGYDEDQRRWLAEQLEIGRKSGDVLLAMGHHPLLPPSPVYAFTSPDDLIGNHEQVASELADAGVHFMFTGHTHMQSIEYFDSEKGNRIFDINTGSLICYPSPIRHMTLTEQTLSVRTVHLDRIDWDLGGKSYMQYSLDHFEFMLRDILDAAANDIRRFCKIAPDFGLQTETAWKLRVPIHLAGKMMERLTFQKAGRLLFCATKIAPEMRGVYLKDFMLALIRNLYGGDEPYAPGTPEYASFMALYRRVRPVLRRFKGLSGLDEVIEGALYDDGYPDSDADLPVPPTIV</sequence>
<dbReference type="GO" id="GO:0046872">
    <property type="term" value="F:metal ion binding"/>
    <property type="evidence" value="ECO:0007669"/>
    <property type="project" value="UniProtKB-KW"/>
</dbReference>
<evidence type="ECO:0000256" key="2">
    <source>
        <dbReference type="ARBA" id="ARBA00022801"/>
    </source>
</evidence>
<protein>
    <submittedName>
        <fullName evidence="6">Metallophosphoesterase</fullName>
    </submittedName>
</protein>
<evidence type="ECO:0000256" key="3">
    <source>
        <dbReference type="ARBA" id="ARBA00023004"/>
    </source>
</evidence>
<evidence type="ECO:0000313" key="7">
    <source>
        <dbReference type="Proteomes" id="UP000824071"/>
    </source>
</evidence>
<name>A0A9D1IF45_9FIRM</name>
<dbReference type="Pfam" id="PF00149">
    <property type="entry name" value="Metallophos"/>
    <property type="match status" value="1"/>
</dbReference>
<dbReference type="AlphaFoldDB" id="A0A9D1IF45"/>
<dbReference type="PANTHER" id="PTHR42988">
    <property type="entry name" value="PHOSPHOHYDROLASE"/>
    <property type="match status" value="1"/>
</dbReference>
<reference evidence="6" key="2">
    <citation type="journal article" date="2021" name="PeerJ">
        <title>Extensive microbial diversity within the chicken gut microbiome revealed by metagenomics and culture.</title>
        <authorList>
            <person name="Gilroy R."/>
            <person name="Ravi A."/>
            <person name="Getino M."/>
            <person name="Pursley I."/>
            <person name="Horton D.L."/>
            <person name="Alikhan N.F."/>
            <person name="Baker D."/>
            <person name="Gharbi K."/>
            <person name="Hall N."/>
            <person name="Watson M."/>
            <person name="Adriaenssens E.M."/>
            <person name="Foster-Nyarko E."/>
            <person name="Jarju S."/>
            <person name="Secka A."/>
            <person name="Antonio M."/>
            <person name="Oren A."/>
            <person name="Chaudhuri R.R."/>
            <person name="La Ragione R."/>
            <person name="Hildebrand F."/>
            <person name="Pallen M.J."/>
        </authorList>
    </citation>
    <scope>NUCLEOTIDE SEQUENCE</scope>
    <source>
        <strain evidence="6">ChiGjej1B1-19959</strain>
    </source>
</reference>
<gene>
    <name evidence="6" type="ORF">IAC53_05880</name>
</gene>
<dbReference type="SUPFAM" id="SSF56300">
    <property type="entry name" value="Metallo-dependent phosphatases"/>
    <property type="match status" value="1"/>
</dbReference>
<dbReference type="EMBL" id="DVMW01000036">
    <property type="protein sequence ID" value="HIU36113.1"/>
    <property type="molecule type" value="Genomic_DNA"/>
</dbReference>
<keyword evidence="3" id="KW-0408">Iron</keyword>
<dbReference type="Gene3D" id="3.60.21.10">
    <property type="match status" value="1"/>
</dbReference>
<comment type="similarity">
    <text evidence="4">Belongs to the cyclic nucleotide phosphodiesterase class-III family.</text>
</comment>
<evidence type="ECO:0000256" key="4">
    <source>
        <dbReference type="ARBA" id="ARBA00025742"/>
    </source>
</evidence>
<keyword evidence="2" id="KW-0378">Hydrolase</keyword>
<evidence type="ECO:0000259" key="5">
    <source>
        <dbReference type="Pfam" id="PF00149"/>
    </source>
</evidence>
<dbReference type="Proteomes" id="UP000824071">
    <property type="component" value="Unassembled WGS sequence"/>
</dbReference>
<feature type="domain" description="Calcineurin-like phosphoesterase" evidence="5">
    <location>
        <begin position="2"/>
        <end position="244"/>
    </location>
</feature>
<keyword evidence="1" id="KW-0479">Metal-binding</keyword>
<dbReference type="InterPro" id="IPR050884">
    <property type="entry name" value="CNP_phosphodiesterase-III"/>
</dbReference>
<proteinExistence type="inferred from homology"/>
<dbReference type="GO" id="GO:0016787">
    <property type="term" value="F:hydrolase activity"/>
    <property type="evidence" value="ECO:0007669"/>
    <property type="project" value="UniProtKB-KW"/>
</dbReference>
<evidence type="ECO:0000256" key="1">
    <source>
        <dbReference type="ARBA" id="ARBA00022723"/>
    </source>
</evidence>
<dbReference type="InterPro" id="IPR029052">
    <property type="entry name" value="Metallo-depent_PP-like"/>
</dbReference>
<organism evidence="6 7">
    <name type="scientific">Candidatus Fimenecus excrementigallinarum</name>
    <dbReference type="NCBI Taxonomy" id="2840816"/>
    <lineage>
        <taxon>Bacteria</taxon>
        <taxon>Bacillati</taxon>
        <taxon>Bacillota</taxon>
        <taxon>Clostridia</taxon>
        <taxon>Candidatus Fimenecus</taxon>
    </lineage>
</organism>
<reference evidence="6" key="1">
    <citation type="submission" date="2020-10" db="EMBL/GenBank/DDBJ databases">
        <authorList>
            <person name="Gilroy R."/>
        </authorList>
    </citation>
    <scope>NUCLEOTIDE SEQUENCE</scope>
    <source>
        <strain evidence="6">ChiGjej1B1-19959</strain>
    </source>
</reference>
<comment type="caution">
    <text evidence="6">The sequence shown here is derived from an EMBL/GenBank/DDBJ whole genome shotgun (WGS) entry which is preliminary data.</text>
</comment>
<dbReference type="InterPro" id="IPR004843">
    <property type="entry name" value="Calcineurin-like_PHP"/>
</dbReference>
<dbReference type="PANTHER" id="PTHR42988:SF2">
    <property type="entry name" value="CYCLIC NUCLEOTIDE PHOSPHODIESTERASE CBUA0032-RELATED"/>
    <property type="match status" value="1"/>
</dbReference>
<evidence type="ECO:0000313" key="6">
    <source>
        <dbReference type="EMBL" id="HIU36113.1"/>
    </source>
</evidence>